<dbReference type="EMBL" id="CCNB01000015">
    <property type="protein sequence ID" value="CDX38111.1"/>
    <property type="molecule type" value="Genomic_DNA"/>
</dbReference>
<gene>
    <name evidence="1" type="ORF">MPLDJ20_220059</name>
</gene>
<name>A0A090F8U5_MESPL</name>
<organism evidence="1 2">
    <name type="scientific">Mesorhizobium plurifarium</name>
    <dbReference type="NCBI Taxonomy" id="69974"/>
    <lineage>
        <taxon>Bacteria</taxon>
        <taxon>Pseudomonadati</taxon>
        <taxon>Pseudomonadota</taxon>
        <taxon>Alphaproteobacteria</taxon>
        <taxon>Hyphomicrobiales</taxon>
        <taxon>Phyllobacteriaceae</taxon>
        <taxon>Mesorhizobium</taxon>
    </lineage>
</organism>
<reference evidence="1 2" key="1">
    <citation type="submission" date="2014-08" db="EMBL/GenBank/DDBJ databases">
        <authorList>
            <person name="Moulin Lionel"/>
        </authorList>
    </citation>
    <scope>NUCLEOTIDE SEQUENCE [LARGE SCALE GENOMIC DNA]</scope>
</reference>
<evidence type="ECO:0000313" key="2">
    <source>
        <dbReference type="Proteomes" id="UP000046373"/>
    </source>
</evidence>
<dbReference type="AlphaFoldDB" id="A0A090F8U5"/>
<proteinExistence type="predicted"/>
<protein>
    <submittedName>
        <fullName evidence="1">Uncharacterized protein</fullName>
    </submittedName>
</protein>
<dbReference type="Proteomes" id="UP000046373">
    <property type="component" value="Unassembled WGS sequence"/>
</dbReference>
<accession>A0A090F8U5</accession>
<evidence type="ECO:0000313" key="1">
    <source>
        <dbReference type="EMBL" id="CDX38111.1"/>
    </source>
</evidence>
<sequence>MRVAMRVRAACRVERILVFDLTPTCKPLSFDCIEKPFYVGAAVKFRSRIFSNEPKPS</sequence>